<name>A0A1M5S8H9_9BACT</name>
<dbReference type="AlphaFoldDB" id="A0A1M5S8H9"/>
<sequence length="207" mass="23768">MTSDIKDKVVSLLKESRSDREKHNDHRITINGNANAVGNGNTIILTEKHITKTKAEPKPGKEHINESQVRKLHDLKDKIIELERITKKNPASHQKVWSVFNKKMGIGSMRMLPSAKFKAGEKFLNGWIGRLTSSRMAEKKARDTVEKTKLKYIRTNMRKLNCEERVRDYMDKNFGVRSTTDLPDLGAIKQVYSFVASIKASFEQRKK</sequence>
<organism evidence="1 2">
    <name type="scientific">Desulfofustis glycolicus DSM 9705</name>
    <dbReference type="NCBI Taxonomy" id="1121409"/>
    <lineage>
        <taxon>Bacteria</taxon>
        <taxon>Pseudomonadati</taxon>
        <taxon>Thermodesulfobacteriota</taxon>
        <taxon>Desulfobulbia</taxon>
        <taxon>Desulfobulbales</taxon>
        <taxon>Desulfocapsaceae</taxon>
        <taxon>Desulfofustis</taxon>
    </lineage>
</organism>
<dbReference type="STRING" id="1121409.SAMN02745124_00193"/>
<gene>
    <name evidence="1" type="ORF">SAMN02745124_00193</name>
</gene>
<dbReference type="EMBL" id="FQXS01000001">
    <property type="protein sequence ID" value="SHH34233.1"/>
    <property type="molecule type" value="Genomic_DNA"/>
</dbReference>
<dbReference type="Proteomes" id="UP000184139">
    <property type="component" value="Unassembled WGS sequence"/>
</dbReference>
<keyword evidence="2" id="KW-1185">Reference proteome</keyword>
<dbReference type="RefSeq" id="WP_073372957.1">
    <property type="nucleotide sequence ID" value="NZ_FQXS01000001.1"/>
</dbReference>
<evidence type="ECO:0000313" key="1">
    <source>
        <dbReference type="EMBL" id="SHH34233.1"/>
    </source>
</evidence>
<reference evidence="1 2" key="1">
    <citation type="submission" date="2016-11" db="EMBL/GenBank/DDBJ databases">
        <authorList>
            <person name="Jaros S."/>
            <person name="Januszkiewicz K."/>
            <person name="Wedrychowicz H."/>
        </authorList>
    </citation>
    <scope>NUCLEOTIDE SEQUENCE [LARGE SCALE GENOMIC DNA]</scope>
    <source>
        <strain evidence="1 2">DSM 9705</strain>
    </source>
</reference>
<evidence type="ECO:0000313" key="2">
    <source>
        <dbReference type="Proteomes" id="UP000184139"/>
    </source>
</evidence>
<accession>A0A1M5S8H9</accession>
<dbReference type="OrthoDB" id="3196789at2"/>
<proteinExistence type="predicted"/>
<protein>
    <submittedName>
        <fullName evidence="1">Uncharacterized protein</fullName>
    </submittedName>
</protein>